<dbReference type="EMBL" id="JADBEE010000001">
    <property type="protein sequence ID" value="MBE1513831.1"/>
    <property type="molecule type" value="Genomic_DNA"/>
</dbReference>
<feature type="region of interest" description="Disordered" evidence="1">
    <location>
        <begin position="27"/>
        <end position="78"/>
    </location>
</feature>
<feature type="signal peptide" evidence="2">
    <location>
        <begin position="1"/>
        <end position="23"/>
    </location>
</feature>
<dbReference type="RefSeq" id="WP_192590663.1">
    <property type="nucleotide sequence ID" value="NZ_JADBEE010000001.1"/>
</dbReference>
<reference evidence="3 4" key="1">
    <citation type="submission" date="2020-10" db="EMBL/GenBank/DDBJ databases">
        <title>Sequencing the genomes of 1000 actinobacteria strains.</title>
        <authorList>
            <person name="Klenk H.-P."/>
        </authorList>
    </citation>
    <scope>NUCLEOTIDE SEQUENCE [LARGE SCALE GENOMIC DNA]</scope>
    <source>
        <strain evidence="3 4">DSM 15474</strain>
    </source>
</reference>
<keyword evidence="4" id="KW-1185">Reference proteome</keyword>
<keyword evidence="2" id="KW-0732">Signal</keyword>
<feature type="compositionally biased region" description="Low complexity" evidence="1">
    <location>
        <begin position="27"/>
        <end position="54"/>
    </location>
</feature>
<evidence type="ECO:0008006" key="5">
    <source>
        <dbReference type="Google" id="ProtNLM"/>
    </source>
</evidence>
<evidence type="ECO:0000313" key="3">
    <source>
        <dbReference type="EMBL" id="MBE1513831.1"/>
    </source>
</evidence>
<feature type="chain" id="PRO_5046032825" description="Secreted protein" evidence="2">
    <location>
        <begin position="24"/>
        <end position="199"/>
    </location>
</feature>
<dbReference type="PROSITE" id="PS51257">
    <property type="entry name" value="PROKAR_LIPOPROTEIN"/>
    <property type="match status" value="1"/>
</dbReference>
<evidence type="ECO:0000256" key="2">
    <source>
        <dbReference type="SAM" id="SignalP"/>
    </source>
</evidence>
<comment type="caution">
    <text evidence="3">The sequence shown here is derived from an EMBL/GenBank/DDBJ whole genome shotgun (WGS) entry which is preliminary data.</text>
</comment>
<organism evidence="3 4">
    <name type="scientific">Nesterenkonia halotolerans</name>
    <dbReference type="NCBI Taxonomy" id="225325"/>
    <lineage>
        <taxon>Bacteria</taxon>
        <taxon>Bacillati</taxon>
        <taxon>Actinomycetota</taxon>
        <taxon>Actinomycetes</taxon>
        <taxon>Micrococcales</taxon>
        <taxon>Micrococcaceae</taxon>
        <taxon>Nesterenkonia</taxon>
    </lineage>
</organism>
<accession>A0ABR9J4B9</accession>
<proteinExistence type="predicted"/>
<protein>
    <recommendedName>
        <fullName evidence="5">Secreted protein</fullName>
    </recommendedName>
</protein>
<gene>
    <name evidence="3" type="ORF">H4W26_000586</name>
</gene>
<evidence type="ECO:0000256" key="1">
    <source>
        <dbReference type="SAM" id="MobiDB-lite"/>
    </source>
</evidence>
<evidence type="ECO:0000313" key="4">
    <source>
        <dbReference type="Proteomes" id="UP000636579"/>
    </source>
</evidence>
<name>A0ABR9J4B9_9MICC</name>
<sequence>MLTRTWMPLLSAAGAALLLSSCAADTPGAEAPAADASEAESAPSPSETTQAVAEASEEETAAAGGGADAGERRGGQQIMIGSGGVDFHYISPEEDDGAEVHHLYCDDDEALAEKSEHNNGEQPVGWPQEWDGTGAMPDPLCHPDYLEIGEWEYLEAFTARWEGPETSTLVRDGQSQEAIDSFLWDQSQARADWEPESGS</sequence>
<dbReference type="Proteomes" id="UP000636579">
    <property type="component" value="Unassembled WGS sequence"/>
</dbReference>